<name>A0A0U0RUA5_MYCTX</name>
<evidence type="ECO:0000256" key="2">
    <source>
        <dbReference type="ARBA" id="ARBA00022559"/>
    </source>
</evidence>
<sequence length="314" mass="32707">MTPAAVHTFCELRMKIGSASTRTAGNSRAKCSAKAQCVVARCPSQQPRFGRKKRARAHGDDAAGGAGDGFDPVDEGRFGPCGIDSGATGQDHGVDGVAGESHDNHSSRHECQCWPGAGLASTPHTAQIRTRRRRSPARKTVHRSWQTVPMAQITLRGNAINTVGELPAVGSPAPAFTLTGGDLGVISSDQFRGKSVLLNIFPSVDTPVCATSVRTFDERAAASGATVLCVSKDLPFAQKRFCGAEGTENVMPASAFRDSFGEDYGVTIADGPMAGLLARAIVVIGADGNVAYTELVPEIAQEPNYEAALAALGA</sequence>
<dbReference type="Proteomes" id="UP000038802">
    <property type="component" value="Unassembled WGS sequence"/>
</dbReference>
<dbReference type="NCBIfam" id="NF001808">
    <property type="entry name" value="PRK00522.1"/>
    <property type="match status" value="1"/>
</dbReference>
<dbReference type="PROSITE" id="PS51352">
    <property type="entry name" value="THIOREDOXIN_2"/>
    <property type="match status" value="1"/>
</dbReference>
<feature type="region of interest" description="Disordered" evidence="9">
    <location>
        <begin position="46"/>
        <end position="72"/>
    </location>
</feature>
<dbReference type="PROSITE" id="PS01265">
    <property type="entry name" value="TPX"/>
    <property type="match status" value="1"/>
</dbReference>
<evidence type="ECO:0000256" key="9">
    <source>
        <dbReference type="SAM" id="MobiDB-lite"/>
    </source>
</evidence>
<evidence type="ECO:0000256" key="7">
    <source>
        <dbReference type="ARBA" id="ARBA00049091"/>
    </source>
</evidence>
<evidence type="ECO:0000259" key="10">
    <source>
        <dbReference type="PROSITE" id="PS51352"/>
    </source>
</evidence>
<reference evidence="12" key="1">
    <citation type="submission" date="2015-03" db="EMBL/GenBank/DDBJ databases">
        <authorList>
            <consortium name="Pathogen Informatics"/>
        </authorList>
    </citation>
    <scope>NUCLEOTIDE SEQUENCE [LARGE SCALE GENOMIC DNA]</scope>
    <source>
        <strain evidence="12">K00500041</strain>
    </source>
</reference>
<dbReference type="FunFam" id="3.40.30.10:FF:000056">
    <property type="entry name" value="Thiol peroxidase"/>
    <property type="match status" value="1"/>
</dbReference>
<dbReference type="InterPro" id="IPR013740">
    <property type="entry name" value="Redoxin"/>
</dbReference>
<dbReference type="InterPro" id="IPR050455">
    <property type="entry name" value="Tpx_Peroxidase_subfamily"/>
</dbReference>
<proteinExistence type="inferred from homology"/>
<comment type="catalytic activity">
    <reaction evidence="7 8">
        <text>a hydroperoxide + [thioredoxin]-dithiol = an alcohol + [thioredoxin]-disulfide + H2O</text>
        <dbReference type="Rhea" id="RHEA:62620"/>
        <dbReference type="Rhea" id="RHEA-COMP:10698"/>
        <dbReference type="Rhea" id="RHEA-COMP:10700"/>
        <dbReference type="ChEBI" id="CHEBI:15377"/>
        <dbReference type="ChEBI" id="CHEBI:29950"/>
        <dbReference type="ChEBI" id="CHEBI:30879"/>
        <dbReference type="ChEBI" id="CHEBI:35924"/>
        <dbReference type="ChEBI" id="CHEBI:50058"/>
        <dbReference type="EC" id="1.11.1.24"/>
    </reaction>
</comment>
<dbReference type="Pfam" id="PF08534">
    <property type="entry name" value="Redoxin"/>
    <property type="match status" value="1"/>
</dbReference>
<evidence type="ECO:0000256" key="3">
    <source>
        <dbReference type="ARBA" id="ARBA00022862"/>
    </source>
</evidence>
<accession>A0A0U0RUA5</accession>
<feature type="compositionally biased region" description="Basic residues" evidence="9">
    <location>
        <begin position="129"/>
        <end position="142"/>
    </location>
</feature>
<evidence type="ECO:0000313" key="12">
    <source>
        <dbReference type="Proteomes" id="UP000038802"/>
    </source>
</evidence>
<dbReference type="Gene3D" id="3.40.30.10">
    <property type="entry name" value="Glutaredoxin"/>
    <property type="match status" value="1"/>
</dbReference>
<keyword evidence="3 8" id="KW-0049">Antioxidant</keyword>
<dbReference type="GO" id="GO:0008379">
    <property type="term" value="F:thioredoxin peroxidase activity"/>
    <property type="evidence" value="ECO:0007669"/>
    <property type="project" value="UniProtKB-UniRule"/>
</dbReference>
<dbReference type="EC" id="1.11.1.24" evidence="8"/>
<dbReference type="PANTHER" id="PTHR43110:SF1">
    <property type="entry name" value="THIOL PEROXIDASE"/>
    <property type="match status" value="1"/>
</dbReference>
<dbReference type="SUPFAM" id="SSF52833">
    <property type="entry name" value="Thioredoxin-like"/>
    <property type="match status" value="1"/>
</dbReference>
<comment type="similarity">
    <text evidence="8">Belongs to the peroxiredoxin family. Tpx subfamily.</text>
</comment>
<gene>
    <name evidence="8 11" type="primary">tpx</name>
    <name evidence="11" type="ORF">ERS007703_03240</name>
</gene>
<dbReference type="PATRIC" id="fig|1773.206.peg.1875"/>
<dbReference type="EMBL" id="CSAE01000422">
    <property type="protein sequence ID" value="COW27193.1"/>
    <property type="molecule type" value="Genomic_DNA"/>
</dbReference>
<dbReference type="InterPro" id="IPR002065">
    <property type="entry name" value="TPX"/>
</dbReference>
<keyword evidence="5" id="KW-1015">Disulfide bond</keyword>
<evidence type="ECO:0000256" key="5">
    <source>
        <dbReference type="ARBA" id="ARBA00023157"/>
    </source>
</evidence>
<comment type="function">
    <text evidence="8">Thiol-specific peroxidase that catalyzes the reduction of hydrogen peroxide and organic hydroperoxides to water and alcohols, respectively. Plays a role in cell protection against oxidative stress by detoxifying peroxides.</text>
</comment>
<evidence type="ECO:0000256" key="1">
    <source>
        <dbReference type="ARBA" id="ARBA00011738"/>
    </source>
</evidence>
<protein>
    <recommendedName>
        <fullName evidence="8">Thiol peroxidase</fullName>
        <shortName evidence="8">Tpx</shortName>
        <ecNumber evidence="8">1.11.1.24</ecNumber>
    </recommendedName>
    <alternativeName>
        <fullName evidence="8">Peroxiredoxin tpx</fullName>
        <shortName evidence="8">Prx</shortName>
    </alternativeName>
    <alternativeName>
        <fullName evidence="8">Thioredoxin peroxidase</fullName>
    </alternativeName>
    <alternativeName>
        <fullName evidence="8">Thioredoxin-dependent peroxiredoxin</fullName>
    </alternativeName>
</protein>
<evidence type="ECO:0000313" key="11">
    <source>
        <dbReference type="EMBL" id="COW27193.1"/>
    </source>
</evidence>
<evidence type="ECO:0000256" key="6">
    <source>
        <dbReference type="ARBA" id="ARBA00023284"/>
    </source>
</evidence>
<feature type="active site" description="Cysteine sulfenic acid (-SOH) intermediate" evidence="8">
    <location>
        <position position="209"/>
    </location>
</feature>
<dbReference type="InterPro" id="IPR013766">
    <property type="entry name" value="Thioredoxin_domain"/>
</dbReference>
<keyword evidence="2 8" id="KW-0575">Peroxidase</keyword>
<dbReference type="HAMAP" id="MF_00269">
    <property type="entry name" value="Tpx"/>
    <property type="match status" value="1"/>
</dbReference>
<dbReference type="PANTHER" id="PTHR43110">
    <property type="entry name" value="THIOL PEROXIDASE"/>
    <property type="match status" value="1"/>
</dbReference>
<evidence type="ECO:0000256" key="8">
    <source>
        <dbReference type="HAMAP-Rule" id="MF_00269"/>
    </source>
</evidence>
<feature type="domain" description="Thioredoxin" evidence="10">
    <location>
        <begin position="167"/>
        <end position="314"/>
    </location>
</feature>
<dbReference type="CDD" id="cd03014">
    <property type="entry name" value="PRX_Atyp2cys"/>
    <property type="match status" value="1"/>
</dbReference>
<dbReference type="AlphaFoldDB" id="A0A0U0RUA5"/>
<organism evidence="11 12">
    <name type="scientific">Mycobacterium tuberculosis</name>
    <dbReference type="NCBI Taxonomy" id="1773"/>
    <lineage>
        <taxon>Bacteria</taxon>
        <taxon>Bacillati</taxon>
        <taxon>Actinomycetota</taxon>
        <taxon>Actinomycetes</taxon>
        <taxon>Mycobacteriales</taxon>
        <taxon>Mycobacteriaceae</taxon>
        <taxon>Mycobacterium</taxon>
        <taxon>Mycobacterium tuberculosis complex</taxon>
    </lineage>
</organism>
<dbReference type="InterPro" id="IPR036249">
    <property type="entry name" value="Thioredoxin-like_sf"/>
</dbReference>
<evidence type="ECO:0000256" key="4">
    <source>
        <dbReference type="ARBA" id="ARBA00023002"/>
    </source>
</evidence>
<dbReference type="InterPro" id="IPR018219">
    <property type="entry name" value="Tpx_CS"/>
</dbReference>
<comment type="caution">
    <text evidence="8">Lacks conserved residue(s) required for the propagation of feature annotation.</text>
</comment>
<dbReference type="STRING" id="115862.BBG46_10160"/>
<keyword evidence="6 8" id="KW-0676">Redox-active center</keyword>
<comment type="subunit">
    <text evidence="1 8">Homodimer.</text>
</comment>
<feature type="region of interest" description="Disordered" evidence="9">
    <location>
        <begin position="122"/>
        <end position="144"/>
    </location>
</feature>
<keyword evidence="4 8" id="KW-0560">Oxidoreductase</keyword>
<dbReference type="GO" id="GO:0006979">
    <property type="term" value="P:response to oxidative stress"/>
    <property type="evidence" value="ECO:0007669"/>
    <property type="project" value="UniProtKB-ARBA"/>
</dbReference>